<proteinExistence type="predicted"/>
<evidence type="ECO:0000256" key="2">
    <source>
        <dbReference type="SAM" id="MobiDB-lite"/>
    </source>
</evidence>
<protein>
    <submittedName>
        <fullName evidence="3">Uncharacterized protein</fullName>
    </submittedName>
</protein>
<dbReference type="Proteomes" id="UP001174936">
    <property type="component" value="Unassembled WGS sequence"/>
</dbReference>
<reference evidence="3" key="1">
    <citation type="submission" date="2023-06" db="EMBL/GenBank/DDBJ databases">
        <title>Genome-scale phylogeny and comparative genomics of the fungal order Sordariales.</title>
        <authorList>
            <consortium name="Lawrence Berkeley National Laboratory"/>
            <person name="Hensen N."/>
            <person name="Bonometti L."/>
            <person name="Westerberg I."/>
            <person name="Brannstrom I.O."/>
            <person name="Guillou S."/>
            <person name="Cros-Aarteil S."/>
            <person name="Calhoun S."/>
            <person name="Haridas S."/>
            <person name="Kuo A."/>
            <person name="Mondo S."/>
            <person name="Pangilinan J."/>
            <person name="Riley R."/>
            <person name="Labutti K."/>
            <person name="Andreopoulos B."/>
            <person name="Lipzen A."/>
            <person name="Chen C."/>
            <person name="Yanf M."/>
            <person name="Daum C."/>
            <person name="Ng V."/>
            <person name="Clum A."/>
            <person name="Steindorff A."/>
            <person name="Ohm R."/>
            <person name="Martin F."/>
            <person name="Silar P."/>
            <person name="Natvig D."/>
            <person name="Lalanne C."/>
            <person name="Gautier V."/>
            <person name="Ament-Velasquez S.L."/>
            <person name="Kruys A."/>
            <person name="Hutchinson M.I."/>
            <person name="Powell A.J."/>
            <person name="Barry K."/>
            <person name="Miller A.N."/>
            <person name="Grigoriev I.V."/>
            <person name="Debuchy R."/>
            <person name="Gladieux P."/>
            <person name="Thoren M.H."/>
            <person name="Johannesson H."/>
        </authorList>
    </citation>
    <scope>NUCLEOTIDE SEQUENCE</scope>
    <source>
        <strain evidence="3">SMH2532-1</strain>
    </source>
</reference>
<name>A0AA39YPN8_9PEZI</name>
<comment type="caution">
    <text evidence="3">The sequence shown here is derived from an EMBL/GenBank/DDBJ whole genome shotgun (WGS) entry which is preliminary data.</text>
</comment>
<evidence type="ECO:0000256" key="1">
    <source>
        <dbReference type="SAM" id="Coils"/>
    </source>
</evidence>
<organism evidence="3 4">
    <name type="scientific">Cercophora newfieldiana</name>
    <dbReference type="NCBI Taxonomy" id="92897"/>
    <lineage>
        <taxon>Eukaryota</taxon>
        <taxon>Fungi</taxon>
        <taxon>Dikarya</taxon>
        <taxon>Ascomycota</taxon>
        <taxon>Pezizomycotina</taxon>
        <taxon>Sordariomycetes</taxon>
        <taxon>Sordariomycetidae</taxon>
        <taxon>Sordariales</taxon>
        <taxon>Lasiosphaeriaceae</taxon>
        <taxon>Cercophora</taxon>
    </lineage>
</organism>
<feature type="compositionally biased region" description="Polar residues" evidence="2">
    <location>
        <begin position="244"/>
        <end position="263"/>
    </location>
</feature>
<accession>A0AA39YPN8</accession>
<feature type="coiled-coil region" evidence="1">
    <location>
        <begin position="181"/>
        <end position="215"/>
    </location>
</feature>
<gene>
    <name evidence="3" type="ORF">B0T16DRAFT_315732</name>
</gene>
<feature type="region of interest" description="Disordered" evidence="2">
    <location>
        <begin position="243"/>
        <end position="290"/>
    </location>
</feature>
<dbReference type="EMBL" id="JAULSV010000001">
    <property type="protein sequence ID" value="KAK0656364.1"/>
    <property type="molecule type" value="Genomic_DNA"/>
</dbReference>
<evidence type="ECO:0000313" key="4">
    <source>
        <dbReference type="Proteomes" id="UP001174936"/>
    </source>
</evidence>
<evidence type="ECO:0000313" key="3">
    <source>
        <dbReference type="EMBL" id="KAK0656364.1"/>
    </source>
</evidence>
<dbReference type="AlphaFoldDB" id="A0AA39YPN8"/>
<keyword evidence="1" id="KW-0175">Coiled coil</keyword>
<sequence>MSSQLSNTSTVVDWIQNDSPLSSQFFDELLTESQNDPSRADPLQDALSGGWASYMQSQHTSREIATLKQNLDDQVRKISGTLALQQRDLSDHQKLTTTNASETKERLEQLSSELALLAVLRDALPRLQQDVRSNQEQLSSSMTDINDRLGNLQEKVESMGIITPTEISSIRQQYGTSLEAVETLQGELRELRAEKATLKQKLAALETQVGTVEARPGLPRGAVELIGRLLDRQDELGRLLEQLDSGSRTGEHSGSQTAVNTTTSRALKRRRSSDKSRRSSTERAPPSGRDVKSLLLHYRAEYKRKRPKSDVKFIWNFIESIDGHDLKTHIQLCLAADRSQHVTMKPGRGRRPGSRLVDIQRGLTWKKFQRALLAMPGLPVPVSSVES</sequence>
<keyword evidence="4" id="KW-1185">Reference proteome</keyword>